<dbReference type="Proteomes" id="UP000635477">
    <property type="component" value="Unassembled WGS sequence"/>
</dbReference>
<name>A0A8H4UCZ2_9HYPO</name>
<dbReference type="AlphaFoldDB" id="A0A8H4UCZ2"/>
<reference evidence="1" key="2">
    <citation type="submission" date="2020-05" db="EMBL/GenBank/DDBJ databases">
        <authorList>
            <person name="Kim H.-S."/>
            <person name="Proctor R.H."/>
            <person name="Brown D.W."/>
        </authorList>
    </citation>
    <scope>NUCLEOTIDE SEQUENCE</scope>
    <source>
        <strain evidence="1">NRRL 22465</strain>
    </source>
</reference>
<sequence length="149" mass="15760">MTNRVSLRGFAHILLPSSVPSSIKLTTSESIQANVIDDLVVPRRRTSNAFLSGRGSFGITESSATRRVHVGHSGLAWFSCAGIRIDVRMSPSRRLSSLLLRYSAHGLAIPASILAPKSGDVAIVFNAPHVSHHGAPPMELSAASLPGIS</sequence>
<organism evidence="1 2">
    <name type="scientific">Fusarium zealandicum</name>
    <dbReference type="NCBI Taxonomy" id="1053134"/>
    <lineage>
        <taxon>Eukaryota</taxon>
        <taxon>Fungi</taxon>
        <taxon>Dikarya</taxon>
        <taxon>Ascomycota</taxon>
        <taxon>Pezizomycotina</taxon>
        <taxon>Sordariomycetes</taxon>
        <taxon>Hypocreomycetidae</taxon>
        <taxon>Hypocreales</taxon>
        <taxon>Nectriaceae</taxon>
        <taxon>Fusarium</taxon>
        <taxon>Fusarium staphyleae species complex</taxon>
    </lineage>
</organism>
<comment type="caution">
    <text evidence="1">The sequence shown here is derived from an EMBL/GenBank/DDBJ whole genome shotgun (WGS) entry which is preliminary data.</text>
</comment>
<accession>A0A8H4UCZ2</accession>
<evidence type="ECO:0000313" key="2">
    <source>
        <dbReference type="Proteomes" id="UP000635477"/>
    </source>
</evidence>
<dbReference type="EMBL" id="JABEYC010000828">
    <property type="protein sequence ID" value="KAF4973885.1"/>
    <property type="molecule type" value="Genomic_DNA"/>
</dbReference>
<keyword evidence="2" id="KW-1185">Reference proteome</keyword>
<protein>
    <submittedName>
        <fullName evidence="1">Uncharacterized protein</fullName>
    </submittedName>
</protein>
<reference evidence="1" key="1">
    <citation type="journal article" date="2020" name="BMC Genomics">
        <title>Correction to: Identification and distribution of gene clusters required for synthesis of sphingolipid metabolism inhibitors in diverse species of the filamentous fungus Fusarium.</title>
        <authorList>
            <person name="Kim H.S."/>
            <person name="Lohmar J.M."/>
            <person name="Busman M."/>
            <person name="Brown D.W."/>
            <person name="Naumann T.A."/>
            <person name="Divon H.H."/>
            <person name="Lysoe E."/>
            <person name="Uhlig S."/>
            <person name="Proctor R.H."/>
        </authorList>
    </citation>
    <scope>NUCLEOTIDE SEQUENCE</scope>
    <source>
        <strain evidence="1">NRRL 22465</strain>
    </source>
</reference>
<proteinExistence type="predicted"/>
<evidence type="ECO:0000313" key="1">
    <source>
        <dbReference type="EMBL" id="KAF4973885.1"/>
    </source>
</evidence>
<gene>
    <name evidence="1" type="ORF">FZEAL_9162</name>
</gene>